<dbReference type="Proteomes" id="UP000682733">
    <property type="component" value="Unassembled WGS sequence"/>
</dbReference>
<evidence type="ECO:0000256" key="1">
    <source>
        <dbReference type="SAM" id="MobiDB-lite"/>
    </source>
</evidence>
<feature type="non-terminal residue" evidence="2">
    <location>
        <position position="33"/>
    </location>
</feature>
<proteinExistence type="predicted"/>
<gene>
    <name evidence="2" type="ORF">TMI583_LOCUS49998</name>
</gene>
<dbReference type="EMBL" id="CAJOBA010114737">
    <property type="protein sequence ID" value="CAF4563946.1"/>
    <property type="molecule type" value="Genomic_DNA"/>
</dbReference>
<feature type="region of interest" description="Disordered" evidence="1">
    <location>
        <begin position="1"/>
        <end position="33"/>
    </location>
</feature>
<accession>A0A8S2YI39</accession>
<reference evidence="2" key="1">
    <citation type="submission" date="2021-02" db="EMBL/GenBank/DDBJ databases">
        <authorList>
            <person name="Nowell W R."/>
        </authorList>
    </citation>
    <scope>NUCLEOTIDE SEQUENCE</scope>
</reference>
<protein>
    <submittedName>
        <fullName evidence="2">Uncharacterized protein</fullName>
    </submittedName>
</protein>
<evidence type="ECO:0000313" key="3">
    <source>
        <dbReference type="Proteomes" id="UP000682733"/>
    </source>
</evidence>
<sequence length="33" mass="3867">MTRRDVSDKRFKKKPRSDASFLTKIPDASKRVT</sequence>
<comment type="caution">
    <text evidence="2">The sequence shown here is derived from an EMBL/GenBank/DDBJ whole genome shotgun (WGS) entry which is preliminary data.</text>
</comment>
<name>A0A8S2YI39_9BILA</name>
<dbReference type="AlphaFoldDB" id="A0A8S2YI39"/>
<evidence type="ECO:0000313" key="2">
    <source>
        <dbReference type="EMBL" id="CAF4563946.1"/>
    </source>
</evidence>
<organism evidence="2 3">
    <name type="scientific">Didymodactylos carnosus</name>
    <dbReference type="NCBI Taxonomy" id="1234261"/>
    <lineage>
        <taxon>Eukaryota</taxon>
        <taxon>Metazoa</taxon>
        <taxon>Spiralia</taxon>
        <taxon>Gnathifera</taxon>
        <taxon>Rotifera</taxon>
        <taxon>Eurotatoria</taxon>
        <taxon>Bdelloidea</taxon>
        <taxon>Philodinida</taxon>
        <taxon>Philodinidae</taxon>
        <taxon>Didymodactylos</taxon>
    </lineage>
</organism>